<proteinExistence type="predicted"/>
<accession>A0A2R8C5C6</accession>
<dbReference type="EMBL" id="ONZG01000002">
    <property type="protein sequence ID" value="SPJ27654.1"/>
    <property type="molecule type" value="Genomic_DNA"/>
</dbReference>
<keyword evidence="2" id="KW-1185">Reference proteome</keyword>
<dbReference type="RefSeq" id="WP_108785911.1">
    <property type="nucleotide sequence ID" value="NZ_ONZG01000002.1"/>
</dbReference>
<sequence length="91" mass="10173">MSARTPFNDLPAQSQAGILCNTTQFQDFAAKESGFPKGTFGHSATAEYLRKFCGIDSRREFETNETACEKLAVLRTEYDAWRGAIPTAREF</sequence>
<evidence type="ECO:0000313" key="2">
    <source>
        <dbReference type="Proteomes" id="UP000244898"/>
    </source>
</evidence>
<organism evidence="1 2">
    <name type="scientific">Falsiruegeria mediterranea M17</name>
    <dbReference type="NCBI Taxonomy" id="1200281"/>
    <lineage>
        <taxon>Bacteria</taxon>
        <taxon>Pseudomonadati</taxon>
        <taxon>Pseudomonadota</taxon>
        <taxon>Alphaproteobacteria</taxon>
        <taxon>Rhodobacterales</taxon>
        <taxon>Roseobacteraceae</taxon>
        <taxon>Falsiruegeria</taxon>
    </lineage>
</organism>
<name>A0A2R8C5C6_9RHOB</name>
<evidence type="ECO:0000313" key="1">
    <source>
        <dbReference type="EMBL" id="SPJ27654.1"/>
    </source>
</evidence>
<dbReference type="OrthoDB" id="8117382at2"/>
<protein>
    <submittedName>
        <fullName evidence="1">Uncharacterized protein</fullName>
    </submittedName>
</protein>
<reference evidence="2" key="1">
    <citation type="submission" date="2018-03" db="EMBL/GenBank/DDBJ databases">
        <authorList>
            <person name="Rodrigo-Torres L."/>
            <person name="Arahal R. D."/>
            <person name="Lucena T."/>
        </authorList>
    </citation>
    <scope>NUCLEOTIDE SEQUENCE [LARGE SCALE GENOMIC DNA]</scope>
    <source>
        <strain evidence="2">CECT 7615</strain>
    </source>
</reference>
<dbReference type="AlphaFoldDB" id="A0A2R8C5C6"/>
<dbReference type="Proteomes" id="UP000244898">
    <property type="component" value="Unassembled WGS sequence"/>
</dbReference>
<gene>
    <name evidence="1" type="ORF">TRM7615_01144</name>
</gene>